<evidence type="ECO:0000313" key="7">
    <source>
        <dbReference type="EMBL" id="CAA2934144.1"/>
    </source>
</evidence>
<protein>
    <submittedName>
        <fullName evidence="7">Squamosa promoter-binding 3</fullName>
    </submittedName>
</protein>
<organism evidence="7 8">
    <name type="scientific">Olea europaea subsp. europaea</name>
    <dbReference type="NCBI Taxonomy" id="158383"/>
    <lineage>
        <taxon>Eukaryota</taxon>
        <taxon>Viridiplantae</taxon>
        <taxon>Streptophyta</taxon>
        <taxon>Embryophyta</taxon>
        <taxon>Tracheophyta</taxon>
        <taxon>Spermatophyta</taxon>
        <taxon>Magnoliopsida</taxon>
        <taxon>eudicotyledons</taxon>
        <taxon>Gunneridae</taxon>
        <taxon>Pentapetalae</taxon>
        <taxon>asterids</taxon>
        <taxon>lamiids</taxon>
        <taxon>Lamiales</taxon>
        <taxon>Oleaceae</taxon>
        <taxon>Oleeae</taxon>
        <taxon>Olea</taxon>
    </lineage>
</organism>
<dbReference type="GO" id="GO:0008270">
    <property type="term" value="F:zinc ion binding"/>
    <property type="evidence" value="ECO:0007669"/>
    <property type="project" value="UniProtKB-KW"/>
</dbReference>
<reference evidence="7 8" key="1">
    <citation type="submission" date="2019-12" db="EMBL/GenBank/DDBJ databases">
        <authorList>
            <person name="Alioto T."/>
            <person name="Alioto T."/>
            <person name="Gomez Garrido J."/>
        </authorList>
    </citation>
    <scope>NUCLEOTIDE SEQUENCE [LARGE SCALE GENOMIC DNA]</scope>
</reference>
<gene>
    <name evidence="7" type="ORF">OLEA9_A038130</name>
</gene>
<proteinExistence type="predicted"/>
<feature type="region of interest" description="Disordered" evidence="5">
    <location>
        <begin position="20"/>
        <end position="66"/>
    </location>
</feature>
<dbReference type="AlphaFoldDB" id="A0A8S0P940"/>
<dbReference type="Gene3D" id="4.10.1100.10">
    <property type="entry name" value="Transcription factor, SBP-box domain"/>
    <property type="match status" value="1"/>
</dbReference>
<evidence type="ECO:0000256" key="4">
    <source>
        <dbReference type="PROSITE-ProRule" id="PRU00470"/>
    </source>
</evidence>
<dbReference type="PANTHER" id="PTHR31251:SF226">
    <property type="entry name" value="SQUAMOSA PROMOTER-BINDING-LIKE PROTEIN 6"/>
    <property type="match status" value="1"/>
</dbReference>
<dbReference type="Proteomes" id="UP000594638">
    <property type="component" value="Unassembled WGS sequence"/>
</dbReference>
<feature type="domain" description="SBP-type" evidence="6">
    <location>
        <begin position="66"/>
        <end position="143"/>
    </location>
</feature>
<sequence length="164" mass="18001">MEAKNRAVFNHKSFKIEKSKKEALESADSMADDEHMSSAIEDDKKKKGSGGSGAAKKGSSGGASSMRCCQAEKCTVDLTDAKTYHQRHRVCEHHAKAAVAIVAGIRQRFCQQCSRFQEVSEFDQAKRSCRKSLAGHNGRRKKNSNDSHLTEGGEQGRKSNLWAG</sequence>
<evidence type="ECO:0000256" key="2">
    <source>
        <dbReference type="ARBA" id="ARBA00022771"/>
    </source>
</evidence>
<evidence type="ECO:0000256" key="3">
    <source>
        <dbReference type="ARBA" id="ARBA00022833"/>
    </source>
</evidence>
<evidence type="ECO:0000313" key="8">
    <source>
        <dbReference type="Proteomes" id="UP000594638"/>
    </source>
</evidence>
<dbReference type="PROSITE" id="PS51141">
    <property type="entry name" value="ZF_SBP"/>
    <property type="match status" value="1"/>
</dbReference>
<name>A0A8S0P940_OLEEU</name>
<evidence type="ECO:0000256" key="5">
    <source>
        <dbReference type="SAM" id="MobiDB-lite"/>
    </source>
</evidence>
<dbReference type="Gramene" id="OE9A038130T1">
    <property type="protein sequence ID" value="OE9A038130C1"/>
    <property type="gene ID" value="OE9A038130"/>
</dbReference>
<feature type="region of interest" description="Disordered" evidence="5">
    <location>
        <begin position="127"/>
        <end position="164"/>
    </location>
</feature>
<dbReference type="Pfam" id="PF03110">
    <property type="entry name" value="SBP"/>
    <property type="match status" value="1"/>
</dbReference>
<feature type="compositionally biased region" description="Low complexity" evidence="5">
    <location>
        <begin position="54"/>
        <end position="65"/>
    </location>
</feature>
<feature type="compositionally biased region" description="Basic and acidic residues" evidence="5">
    <location>
        <begin position="143"/>
        <end position="157"/>
    </location>
</feature>
<dbReference type="SUPFAM" id="SSF103612">
    <property type="entry name" value="SBT domain"/>
    <property type="match status" value="1"/>
</dbReference>
<keyword evidence="3" id="KW-0862">Zinc</keyword>
<accession>A0A8S0P940</accession>
<keyword evidence="8" id="KW-1185">Reference proteome</keyword>
<dbReference type="PANTHER" id="PTHR31251">
    <property type="entry name" value="SQUAMOSA PROMOTER-BINDING-LIKE PROTEIN 4"/>
    <property type="match status" value="1"/>
</dbReference>
<dbReference type="GO" id="GO:0003677">
    <property type="term" value="F:DNA binding"/>
    <property type="evidence" value="ECO:0007669"/>
    <property type="project" value="InterPro"/>
</dbReference>
<comment type="caution">
    <text evidence="7">The sequence shown here is derived from an EMBL/GenBank/DDBJ whole genome shotgun (WGS) entry which is preliminary data.</text>
</comment>
<dbReference type="InterPro" id="IPR004333">
    <property type="entry name" value="SBP_dom"/>
</dbReference>
<dbReference type="InterPro" id="IPR036893">
    <property type="entry name" value="SBP_sf"/>
</dbReference>
<dbReference type="EMBL" id="CACTIH010000011">
    <property type="protein sequence ID" value="CAA2934144.1"/>
    <property type="molecule type" value="Genomic_DNA"/>
</dbReference>
<dbReference type="OrthoDB" id="514967at2759"/>
<dbReference type="GO" id="GO:0005634">
    <property type="term" value="C:nucleus"/>
    <property type="evidence" value="ECO:0007669"/>
    <property type="project" value="InterPro"/>
</dbReference>
<keyword evidence="2 4" id="KW-0863">Zinc-finger</keyword>
<evidence type="ECO:0000256" key="1">
    <source>
        <dbReference type="ARBA" id="ARBA00022723"/>
    </source>
</evidence>
<keyword evidence="1" id="KW-0479">Metal-binding</keyword>
<evidence type="ECO:0000259" key="6">
    <source>
        <dbReference type="PROSITE" id="PS51141"/>
    </source>
</evidence>
<dbReference type="InterPro" id="IPR044817">
    <property type="entry name" value="SBP-like"/>
</dbReference>
<feature type="compositionally biased region" description="Basic and acidic residues" evidence="5">
    <location>
        <begin position="32"/>
        <end position="45"/>
    </location>
</feature>